<dbReference type="PANTHER" id="PTHR34227:SF1">
    <property type="entry name" value="DIMETHYL SULFOXIDE REDUCTASE CHAPERONE-RELATED"/>
    <property type="match status" value="1"/>
</dbReference>
<reference evidence="2 3" key="1">
    <citation type="submission" date="2013-11" db="EMBL/GenBank/DDBJ databases">
        <title>Metagenomic analysis of a methanogenic consortium involved in long chain n-alkane degradation.</title>
        <authorList>
            <person name="Davidova I.A."/>
            <person name="Callaghan A.V."/>
            <person name="Wawrik B."/>
            <person name="Pruitt S."/>
            <person name="Marks C."/>
            <person name="Duncan K.E."/>
            <person name="Suflita J.M."/>
        </authorList>
    </citation>
    <scope>NUCLEOTIDE SEQUENCE [LARGE SCALE GENOMIC DNA]</scope>
    <source>
        <strain evidence="2 3">SPR</strain>
    </source>
</reference>
<dbReference type="RefSeq" id="WP_156360583.1">
    <property type="nucleotide sequence ID" value="NZ_AZAC01000002.1"/>
</dbReference>
<dbReference type="InParanoid" id="A0A0D2HZM2"/>
<gene>
    <name evidence="2" type="ORF">X474_02840</name>
</gene>
<evidence type="ECO:0000313" key="3">
    <source>
        <dbReference type="Proteomes" id="UP000032233"/>
    </source>
</evidence>
<dbReference type="OrthoDB" id="13061at2"/>
<comment type="caution">
    <text evidence="2">The sequence shown here is derived from an EMBL/GenBank/DDBJ whole genome shotgun (WGS) entry which is preliminary data.</text>
</comment>
<evidence type="ECO:0000256" key="1">
    <source>
        <dbReference type="ARBA" id="ARBA00023186"/>
    </source>
</evidence>
<keyword evidence="1" id="KW-0143">Chaperone</keyword>
<dbReference type="AlphaFoldDB" id="A0A0D2HZM2"/>
<evidence type="ECO:0000313" key="2">
    <source>
        <dbReference type="EMBL" id="KIX15733.1"/>
    </source>
</evidence>
<dbReference type="SUPFAM" id="SSF89155">
    <property type="entry name" value="TorD-like"/>
    <property type="match status" value="1"/>
</dbReference>
<dbReference type="STRING" id="1429043.X474_02840"/>
<sequence length="223" mass="25185">MDAVCERIEMVDAGIRGNLYNGLSRALNYPDADLVADLCSGSYCSFMAEAIKELGMDALAARTMALGKCYSESDLSAAEQLLRLEREYTRMCFSSKPRQVYLFESVYKEGKLLQESTFQIARLYYDAGLKVEEHFQLPPDHIAVELEFMAYLCFHEAKSNGNNDKERKQYANSLQRIVLESHLGPFSRAVGEKLAEHADSEFYRLVARTLKELFAQPQGYAGA</sequence>
<dbReference type="InterPro" id="IPR036411">
    <property type="entry name" value="TorD-like_sf"/>
</dbReference>
<dbReference type="InterPro" id="IPR020945">
    <property type="entry name" value="DMSO/NO3_reduct_chaperone"/>
</dbReference>
<evidence type="ECO:0008006" key="4">
    <source>
        <dbReference type="Google" id="ProtNLM"/>
    </source>
</evidence>
<dbReference type="Proteomes" id="UP000032233">
    <property type="component" value="Unassembled WGS sequence"/>
</dbReference>
<keyword evidence="3" id="KW-1185">Reference proteome</keyword>
<accession>A0A0D2HZM2</accession>
<dbReference type="InterPro" id="IPR050289">
    <property type="entry name" value="TorD/DmsD_chaperones"/>
</dbReference>
<organism evidence="2 3">
    <name type="scientific">Dethiosulfatarculus sandiegensis</name>
    <dbReference type="NCBI Taxonomy" id="1429043"/>
    <lineage>
        <taxon>Bacteria</taxon>
        <taxon>Pseudomonadati</taxon>
        <taxon>Thermodesulfobacteriota</taxon>
        <taxon>Desulfarculia</taxon>
        <taxon>Desulfarculales</taxon>
        <taxon>Desulfarculaceae</taxon>
        <taxon>Dethiosulfatarculus</taxon>
    </lineage>
</organism>
<dbReference type="Pfam" id="PF02613">
    <property type="entry name" value="Nitrate_red_del"/>
    <property type="match status" value="1"/>
</dbReference>
<dbReference type="Gene3D" id="1.10.3480.10">
    <property type="entry name" value="TorD-like"/>
    <property type="match status" value="1"/>
</dbReference>
<name>A0A0D2HZM2_9BACT</name>
<protein>
    <recommendedName>
        <fullName evidence="4">Molecular chaperone TorD</fullName>
    </recommendedName>
</protein>
<dbReference type="EMBL" id="AZAC01000002">
    <property type="protein sequence ID" value="KIX15733.1"/>
    <property type="molecule type" value="Genomic_DNA"/>
</dbReference>
<proteinExistence type="predicted"/>
<dbReference type="PANTHER" id="PTHR34227">
    <property type="entry name" value="CHAPERONE PROTEIN YCDY"/>
    <property type="match status" value="1"/>
</dbReference>